<dbReference type="PANTHER" id="PTHR46553">
    <property type="entry name" value="ADENINE NUCLEOTIDE ALPHA HYDROLASES-LIKE SUPERFAMILY PROTEIN"/>
    <property type="match status" value="1"/>
</dbReference>
<dbReference type="AlphaFoldDB" id="A0A7W8AG45"/>
<dbReference type="PRINTS" id="PR01438">
    <property type="entry name" value="UNVRSLSTRESS"/>
</dbReference>
<comment type="caution">
    <text evidence="3">The sequence shown here is derived from an EMBL/GenBank/DDBJ whole genome shotgun (WGS) entry which is preliminary data.</text>
</comment>
<dbReference type="InterPro" id="IPR014729">
    <property type="entry name" value="Rossmann-like_a/b/a_fold"/>
</dbReference>
<dbReference type="Pfam" id="PF00582">
    <property type="entry name" value="Usp"/>
    <property type="match status" value="2"/>
</dbReference>
<keyword evidence="4" id="KW-1185">Reference proteome</keyword>
<gene>
    <name evidence="3" type="ORF">HNR40_009646</name>
</gene>
<protein>
    <submittedName>
        <fullName evidence="3">Nucleotide-binding universal stress UspA family protein</fullName>
    </submittedName>
</protein>
<dbReference type="SUPFAM" id="SSF52402">
    <property type="entry name" value="Adenine nucleotide alpha hydrolases-like"/>
    <property type="match status" value="2"/>
</dbReference>
<sequence>MIVVGVDGSRAGLEAAGWAAREAALRGRTLLVVHAMPAWAHAAAPGERYAGVAEWMRDGAATVLAAAVERAGQEAPGLAVERRAVPGDARAALLELSAGADLLVMGSHGMGGFRGLLLGSVAAGVAGHAACDVVIVREPSAAARRGEVVVGVDGSAAGQRVLAYAFEHADRRGLTLRAVHAWNRLDLDGVLASASAEEDELRLLKEAVAGYRDRHPDVRVVWEVVHDHPAQALRNASEGADLLVVGTHGQGAFAGLLLGSVSQAMLHYAECPLAVVRNAPAVR</sequence>
<feature type="domain" description="UspA" evidence="2">
    <location>
        <begin position="148"/>
        <end position="277"/>
    </location>
</feature>
<feature type="domain" description="UspA" evidence="2">
    <location>
        <begin position="2"/>
        <end position="137"/>
    </location>
</feature>
<name>A0A7W8AG45_9ACTN</name>
<dbReference type="EMBL" id="JACHIN010000021">
    <property type="protein sequence ID" value="MBB5084138.1"/>
    <property type="molecule type" value="Genomic_DNA"/>
</dbReference>
<dbReference type="InterPro" id="IPR006016">
    <property type="entry name" value="UspA"/>
</dbReference>
<proteinExistence type="inferred from homology"/>
<reference evidence="3 4" key="1">
    <citation type="submission" date="2020-08" db="EMBL/GenBank/DDBJ databases">
        <title>Genomic Encyclopedia of Type Strains, Phase IV (KMG-IV): sequencing the most valuable type-strain genomes for metagenomic binning, comparative biology and taxonomic classification.</title>
        <authorList>
            <person name="Goeker M."/>
        </authorList>
    </citation>
    <scope>NUCLEOTIDE SEQUENCE [LARGE SCALE GENOMIC DNA]</scope>
    <source>
        <strain evidence="3 4">DSM 45385</strain>
    </source>
</reference>
<accession>A0A7W8AG45</accession>
<evidence type="ECO:0000259" key="2">
    <source>
        <dbReference type="Pfam" id="PF00582"/>
    </source>
</evidence>
<evidence type="ECO:0000256" key="1">
    <source>
        <dbReference type="ARBA" id="ARBA00008791"/>
    </source>
</evidence>
<dbReference type="Proteomes" id="UP000568380">
    <property type="component" value="Unassembled WGS sequence"/>
</dbReference>
<organism evidence="3 4">
    <name type="scientific">Nonomuraea endophytica</name>
    <dbReference type="NCBI Taxonomy" id="714136"/>
    <lineage>
        <taxon>Bacteria</taxon>
        <taxon>Bacillati</taxon>
        <taxon>Actinomycetota</taxon>
        <taxon>Actinomycetes</taxon>
        <taxon>Streptosporangiales</taxon>
        <taxon>Streptosporangiaceae</taxon>
        <taxon>Nonomuraea</taxon>
    </lineage>
</organism>
<dbReference type="RefSeq" id="WP_312896800.1">
    <property type="nucleotide sequence ID" value="NZ_JACHIN010000021.1"/>
</dbReference>
<evidence type="ECO:0000313" key="4">
    <source>
        <dbReference type="Proteomes" id="UP000568380"/>
    </source>
</evidence>
<dbReference type="InterPro" id="IPR006015">
    <property type="entry name" value="Universal_stress_UspA"/>
</dbReference>
<evidence type="ECO:0000313" key="3">
    <source>
        <dbReference type="EMBL" id="MBB5084138.1"/>
    </source>
</evidence>
<comment type="similarity">
    <text evidence="1">Belongs to the universal stress protein A family.</text>
</comment>
<dbReference type="Gene3D" id="3.40.50.620">
    <property type="entry name" value="HUPs"/>
    <property type="match status" value="2"/>
</dbReference>
<dbReference type="PANTHER" id="PTHR46553:SF3">
    <property type="entry name" value="ADENINE NUCLEOTIDE ALPHA HYDROLASES-LIKE SUPERFAMILY PROTEIN"/>
    <property type="match status" value="1"/>
</dbReference>